<keyword evidence="1" id="KW-1133">Transmembrane helix</keyword>
<sequence>MQYARHMIFRVFSFSLLVITWHFGQNFCNVTSNLSIISPLSCNTTP</sequence>
<reference evidence="2" key="2">
    <citation type="journal article" date="2015" name="Data Brief">
        <title>Shoot transcriptome of the giant reed, Arundo donax.</title>
        <authorList>
            <person name="Barrero R.A."/>
            <person name="Guerrero F.D."/>
            <person name="Moolhuijzen P."/>
            <person name="Goolsby J.A."/>
            <person name="Tidwell J."/>
            <person name="Bellgard S.E."/>
            <person name="Bellgard M.I."/>
        </authorList>
    </citation>
    <scope>NUCLEOTIDE SEQUENCE</scope>
    <source>
        <tissue evidence="2">Shoot tissue taken approximately 20 cm above the soil surface</tissue>
    </source>
</reference>
<proteinExistence type="predicted"/>
<accession>A0A0A9AQ19</accession>
<evidence type="ECO:0000256" key="1">
    <source>
        <dbReference type="SAM" id="Phobius"/>
    </source>
</evidence>
<evidence type="ECO:0000313" key="2">
    <source>
        <dbReference type="EMBL" id="JAD53216.1"/>
    </source>
</evidence>
<organism evidence="2">
    <name type="scientific">Arundo donax</name>
    <name type="common">Giant reed</name>
    <name type="synonym">Donax arundinaceus</name>
    <dbReference type="NCBI Taxonomy" id="35708"/>
    <lineage>
        <taxon>Eukaryota</taxon>
        <taxon>Viridiplantae</taxon>
        <taxon>Streptophyta</taxon>
        <taxon>Embryophyta</taxon>
        <taxon>Tracheophyta</taxon>
        <taxon>Spermatophyta</taxon>
        <taxon>Magnoliopsida</taxon>
        <taxon>Liliopsida</taxon>
        <taxon>Poales</taxon>
        <taxon>Poaceae</taxon>
        <taxon>PACMAD clade</taxon>
        <taxon>Arundinoideae</taxon>
        <taxon>Arundineae</taxon>
        <taxon>Arundo</taxon>
    </lineage>
</organism>
<reference evidence="2" key="1">
    <citation type="submission" date="2014-09" db="EMBL/GenBank/DDBJ databases">
        <authorList>
            <person name="Magalhaes I.L.F."/>
            <person name="Oliveira U."/>
            <person name="Santos F.R."/>
            <person name="Vidigal T.H.D.A."/>
            <person name="Brescovit A.D."/>
            <person name="Santos A.J."/>
        </authorList>
    </citation>
    <scope>NUCLEOTIDE SEQUENCE</scope>
    <source>
        <tissue evidence="2">Shoot tissue taken approximately 20 cm above the soil surface</tissue>
    </source>
</reference>
<dbReference type="EMBL" id="GBRH01244679">
    <property type="protein sequence ID" value="JAD53216.1"/>
    <property type="molecule type" value="Transcribed_RNA"/>
</dbReference>
<dbReference type="AlphaFoldDB" id="A0A0A9AQ19"/>
<name>A0A0A9AQ19_ARUDO</name>
<keyword evidence="1" id="KW-0812">Transmembrane</keyword>
<keyword evidence="1" id="KW-0472">Membrane</keyword>
<feature type="transmembrane region" description="Helical" evidence="1">
    <location>
        <begin position="7"/>
        <end position="24"/>
    </location>
</feature>
<protein>
    <submittedName>
        <fullName evidence="2">Uncharacterized protein</fullName>
    </submittedName>
</protein>